<evidence type="ECO:0000313" key="2">
    <source>
        <dbReference type="EMBL" id="KAI9247666.1"/>
    </source>
</evidence>
<evidence type="ECO:0000313" key="3">
    <source>
        <dbReference type="Proteomes" id="UP001209540"/>
    </source>
</evidence>
<dbReference type="Pfam" id="PF24758">
    <property type="entry name" value="LRR_At5g56370"/>
    <property type="match status" value="1"/>
</dbReference>
<proteinExistence type="predicted"/>
<dbReference type="GO" id="GO:0031146">
    <property type="term" value="P:SCF-dependent proteasomal ubiquitin-dependent protein catabolic process"/>
    <property type="evidence" value="ECO:0007669"/>
    <property type="project" value="TreeGrafter"/>
</dbReference>
<reference evidence="2" key="2">
    <citation type="submission" date="2023-02" db="EMBL/GenBank/DDBJ databases">
        <authorList>
            <consortium name="DOE Joint Genome Institute"/>
            <person name="Mondo S.J."/>
            <person name="Chang Y."/>
            <person name="Wang Y."/>
            <person name="Ahrendt S."/>
            <person name="Andreopoulos W."/>
            <person name="Barry K."/>
            <person name="Beard J."/>
            <person name="Benny G.L."/>
            <person name="Blankenship S."/>
            <person name="Bonito G."/>
            <person name="Cuomo C."/>
            <person name="Desiro A."/>
            <person name="Gervers K.A."/>
            <person name="Hundley H."/>
            <person name="Kuo A."/>
            <person name="LaButti K."/>
            <person name="Lang B.F."/>
            <person name="Lipzen A."/>
            <person name="O'Donnell K."/>
            <person name="Pangilinan J."/>
            <person name="Reynolds N."/>
            <person name="Sandor L."/>
            <person name="Smith M.W."/>
            <person name="Tsang A."/>
            <person name="Grigoriev I.V."/>
            <person name="Stajich J.E."/>
            <person name="Spatafora J.W."/>
        </authorList>
    </citation>
    <scope>NUCLEOTIDE SEQUENCE</scope>
    <source>
        <strain evidence="2">RSA 2281</strain>
    </source>
</reference>
<keyword evidence="3" id="KW-1185">Reference proteome</keyword>
<dbReference type="SUPFAM" id="SSF52047">
    <property type="entry name" value="RNI-like"/>
    <property type="match status" value="1"/>
</dbReference>
<dbReference type="PANTHER" id="PTHR13318">
    <property type="entry name" value="PARTNER OF PAIRED, ISOFORM B-RELATED"/>
    <property type="match status" value="1"/>
</dbReference>
<organism evidence="2 3">
    <name type="scientific">Phascolomyces articulosus</name>
    <dbReference type="NCBI Taxonomy" id="60185"/>
    <lineage>
        <taxon>Eukaryota</taxon>
        <taxon>Fungi</taxon>
        <taxon>Fungi incertae sedis</taxon>
        <taxon>Mucoromycota</taxon>
        <taxon>Mucoromycotina</taxon>
        <taxon>Mucoromycetes</taxon>
        <taxon>Mucorales</taxon>
        <taxon>Lichtheimiaceae</taxon>
        <taxon>Phascolomyces</taxon>
    </lineage>
</organism>
<dbReference type="Gene3D" id="3.80.10.10">
    <property type="entry name" value="Ribonuclease Inhibitor"/>
    <property type="match status" value="1"/>
</dbReference>
<dbReference type="GO" id="GO:0019005">
    <property type="term" value="C:SCF ubiquitin ligase complex"/>
    <property type="evidence" value="ECO:0007669"/>
    <property type="project" value="TreeGrafter"/>
</dbReference>
<dbReference type="PANTHER" id="PTHR13318:SF95">
    <property type="entry name" value="F-BOX PROTEIN YLR352W"/>
    <property type="match status" value="1"/>
</dbReference>
<dbReference type="SMART" id="SM00367">
    <property type="entry name" value="LRR_CC"/>
    <property type="match status" value="2"/>
</dbReference>
<comment type="caution">
    <text evidence="2">The sequence shown here is derived from an EMBL/GenBank/DDBJ whole genome shotgun (WGS) entry which is preliminary data.</text>
</comment>
<evidence type="ECO:0000259" key="1">
    <source>
        <dbReference type="Pfam" id="PF24758"/>
    </source>
</evidence>
<dbReference type="InterPro" id="IPR055411">
    <property type="entry name" value="LRR_FXL15/At3g58940/PEG3-like"/>
</dbReference>
<name>A0AAD5K009_9FUNG</name>
<accession>A0AAD5K009</accession>
<protein>
    <recommendedName>
        <fullName evidence="1">F-box/LRR-repeat protein 15/At3g58940/PEG3-like LRR domain-containing protein</fullName>
    </recommendedName>
</protein>
<sequence>MFDFYRISNDNVPLSNVYFPCLSILRLACLDLDPDWIAGLLRQCPVLEEIMLWEIPDHVTQAMVDAPCLAAGSNYCRLRRFHLTIYLSGITADRPEHPLDLTRWITSAPRLEYVVLWNTYPTNHMLYCISQIPSLKKFGTNHRGFQDSLVTTQGLLAFATGLSSSSIMKKQAVSQLQELRLEAFKPLTDSVMKALAGIDRLKDLHICRCPFITDEGIKLFLDNKKPGSLEKLSLSYCRRVTNSGIDYAISILGASKVSFIHRWHPTNT</sequence>
<dbReference type="InterPro" id="IPR032675">
    <property type="entry name" value="LRR_dom_sf"/>
</dbReference>
<gene>
    <name evidence="2" type="ORF">BDA99DRAFT_525714</name>
</gene>
<dbReference type="Proteomes" id="UP001209540">
    <property type="component" value="Unassembled WGS sequence"/>
</dbReference>
<reference evidence="2" key="1">
    <citation type="journal article" date="2022" name="IScience">
        <title>Evolution of zygomycete secretomes and the origins of terrestrial fungal ecologies.</title>
        <authorList>
            <person name="Chang Y."/>
            <person name="Wang Y."/>
            <person name="Mondo S."/>
            <person name="Ahrendt S."/>
            <person name="Andreopoulos W."/>
            <person name="Barry K."/>
            <person name="Beard J."/>
            <person name="Benny G.L."/>
            <person name="Blankenship S."/>
            <person name="Bonito G."/>
            <person name="Cuomo C."/>
            <person name="Desiro A."/>
            <person name="Gervers K.A."/>
            <person name="Hundley H."/>
            <person name="Kuo A."/>
            <person name="LaButti K."/>
            <person name="Lang B.F."/>
            <person name="Lipzen A."/>
            <person name="O'Donnell K."/>
            <person name="Pangilinan J."/>
            <person name="Reynolds N."/>
            <person name="Sandor L."/>
            <person name="Smith M.E."/>
            <person name="Tsang A."/>
            <person name="Grigoriev I.V."/>
            <person name="Stajich J.E."/>
            <person name="Spatafora J.W."/>
        </authorList>
    </citation>
    <scope>NUCLEOTIDE SEQUENCE</scope>
    <source>
        <strain evidence="2">RSA 2281</strain>
    </source>
</reference>
<dbReference type="EMBL" id="JAIXMP010000041">
    <property type="protein sequence ID" value="KAI9247666.1"/>
    <property type="molecule type" value="Genomic_DNA"/>
</dbReference>
<dbReference type="AlphaFoldDB" id="A0AAD5K009"/>
<dbReference type="InterPro" id="IPR006553">
    <property type="entry name" value="Leu-rich_rpt_Cys-con_subtyp"/>
</dbReference>
<feature type="domain" description="F-box/LRR-repeat protein 15/At3g58940/PEG3-like LRR" evidence="1">
    <location>
        <begin position="5"/>
        <end position="147"/>
    </location>
</feature>